<keyword evidence="2 6" id="KW-0808">Transferase</keyword>
<feature type="transmembrane region" description="Helical" evidence="4">
    <location>
        <begin position="12"/>
        <end position="32"/>
    </location>
</feature>
<dbReference type="SMART" id="SM00563">
    <property type="entry name" value="PlsC"/>
    <property type="match status" value="1"/>
</dbReference>
<dbReference type="AlphaFoldDB" id="A0A4R6J142"/>
<evidence type="ECO:0000256" key="3">
    <source>
        <dbReference type="ARBA" id="ARBA00023315"/>
    </source>
</evidence>
<evidence type="ECO:0000256" key="1">
    <source>
        <dbReference type="ARBA" id="ARBA00005189"/>
    </source>
</evidence>
<dbReference type="InterPro" id="IPR002123">
    <property type="entry name" value="Plipid/glycerol_acylTrfase"/>
</dbReference>
<dbReference type="EMBL" id="SNWP01000010">
    <property type="protein sequence ID" value="TDO28537.1"/>
    <property type="molecule type" value="Genomic_DNA"/>
</dbReference>
<evidence type="ECO:0000313" key="6">
    <source>
        <dbReference type="EMBL" id="TDO28537.1"/>
    </source>
</evidence>
<dbReference type="OrthoDB" id="1450572at2"/>
<keyword evidence="4" id="KW-0472">Membrane</keyword>
<comment type="pathway">
    <text evidence="1">Lipid metabolism.</text>
</comment>
<protein>
    <submittedName>
        <fullName evidence="6">1-acyl-sn-glycerol-3-phosphate acyltransferase</fullName>
    </submittedName>
</protein>
<evidence type="ECO:0000259" key="5">
    <source>
        <dbReference type="SMART" id="SM00563"/>
    </source>
</evidence>
<keyword evidence="7" id="KW-1185">Reference proteome</keyword>
<evidence type="ECO:0000256" key="4">
    <source>
        <dbReference type="SAM" id="Phobius"/>
    </source>
</evidence>
<comment type="caution">
    <text evidence="6">The sequence shown here is derived from an EMBL/GenBank/DDBJ whole genome shotgun (WGS) entry which is preliminary data.</text>
</comment>
<dbReference type="PANTHER" id="PTHR10434">
    <property type="entry name" value="1-ACYL-SN-GLYCEROL-3-PHOSPHATE ACYLTRANSFERASE"/>
    <property type="match status" value="1"/>
</dbReference>
<evidence type="ECO:0000313" key="7">
    <source>
        <dbReference type="Proteomes" id="UP000295741"/>
    </source>
</evidence>
<dbReference type="CDD" id="cd07989">
    <property type="entry name" value="LPLAT_AGPAT-like"/>
    <property type="match status" value="1"/>
</dbReference>
<keyword evidence="4" id="KW-1133">Transmembrane helix</keyword>
<name>A0A4R6J142_9BACT</name>
<gene>
    <name evidence="6" type="ORF">BC659_0603</name>
</gene>
<proteinExistence type="predicted"/>
<feature type="domain" description="Phospholipid/glycerol acyltransferase" evidence="5">
    <location>
        <begin position="51"/>
        <end position="190"/>
    </location>
</feature>
<evidence type="ECO:0000256" key="2">
    <source>
        <dbReference type="ARBA" id="ARBA00022679"/>
    </source>
</evidence>
<keyword evidence="3 6" id="KW-0012">Acyltransferase</keyword>
<dbReference type="Pfam" id="PF01553">
    <property type="entry name" value="Acyltransferase"/>
    <property type="match status" value="1"/>
</dbReference>
<organism evidence="6 7">
    <name type="scientific">Sediminibacterium goheungense</name>
    <dbReference type="NCBI Taxonomy" id="1086393"/>
    <lineage>
        <taxon>Bacteria</taxon>
        <taxon>Pseudomonadati</taxon>
        <taxon>Bacteroidota</taxon>
        <taxon>Chitinophagia</taxon>
        <taxon>Chitinophagales</taxon>
        <taxon>Chitinophagaceae</taxon>
        <taxon>Sediminibacterium</taxon>
    </lineage>
</organism>
<sequence length="255" mass="29503">MQLTERLRHIKLVRSIVYAIVGVFSYPGLALINRIKIEGTEHLTRLPKKNVLFVSNHQTYFADVITFIHIFCAVKWRRQNKLGIPFYLLNPFTNVYFVAAEETMNGNWLSRLFKLAGALTIKRTWRSDGQDINRNRDEGDTQKIDQALTKSWVITFPQGTTKPFAPGRKGTAYIIKNNQPIVVPVVINGFWRAFNKKGLSFKKKGSTLSIRFKEPMKIDYTQPVETILDQVMDAIEQSKDYMMRGRHHLLSKLDK</sequence>
<accession>A0A4R6J142</accession>
<dbReference type="PANTHER" id="PTHR10434:SF11">
    <property type="entry name" value="1-ACYL-SN-GLYCEROL-3-PHOSPHATE ACYLTRANSFERASE"/>
    <property type="match status" value="1"/>
</dbReference>
<dbReference type="Proteomes" id="UP000295741">
    <property type="component" value="Unassembled WGS sequence"/>
</dbReference>
<dbReference type="RefSeq" id="WP_133473127.1">
    <property type="nucleotide sequence ID" value="NZ_SNWP01000010.1"/>
</dbReference>
<reference evidence="6 7" key="1">
    <citation type="submission" date="2019-03" db="EMBL/GenBank/DDBJ databases">
        <title>Genomic Encyclopedia of Archaeal and Bacterial Type Strains, Phase II (KMG-II): from individual species to whole genera.</title>
        <authorList>
            <person name="Goeker M."/>
        </authorList>
    </citation>
    <scope>NUCLEOTIDE SEQUENCE [LARGE SCALE GENOMIC DNA]</scope>
    <source>
        <strain evidence="6 7">DSM 28323</strain>
    </source>
</reference>
<dbReference type="SUPFAM" id="SSF69593">
    <property type="entry name" value="Glycerol-3-phosphate (1)-acyltransferase"/>
    <property type="match status" value="1"/>
</dbReference>
<dbReference type="GO" id="GO:0006654">
    <property type="term" value="P:phosphatidic acid biosynthetic process"/>
    <property type="evidence" value="ECO:0007669"/>
    <property type="project" value="TreeGrafter"/>
</dbReference>
<dbReference type="GO" id="GO:0003841">
    <property type="term" value="F:1-acylglycerol-3-phosphate O-acyltransferase activity"/>
    <property type="evidence" value="ECO:0007669"/>
    <property type="project" value="TreeGrafter"/>
</dbReference>
<keyword evidence="4" id="KW-0812">Transmembrane</keyword>